<dbReference type="SUPFAM" id="SSF48264">
    <property type="entry name" value="Cytochrome P450"/>
    <property type="match status" value="1"/>
</dbReference>
<dbReference type="AlphaFoldDB" id="A0A9N8HWS4"/>
<comment type="cofactor">
    <cofactor evidence="1 3">
        <name>heme</name>
        <dbReference type="ChEBI" id="CHEBI:30413"/>
    </cofactor>
</comment>
<keyword evidence="3 4" id="KW-0408">Iron</keyword>
<evidence type="ECO:0000313" key="6">
    <source>
        <dbReference type="EMBL" id="CAB9528686.1"/>
    </source>
</evidence>
<dbReference type="EMBL" id="CAICTM010002290">
    <property type="protein sequence ID" value="CAB9528686.1"/>
    <property type="molecule type" value="Genomic_DNA"/>
</dbReference>
<dbReference type="GO" id="GO:0020037">
    <property type="term" value="F:heme binding"/>
    <property type="evidence" value="ECO:0007669"/>
    <property type="project" value="InterPro"/>
</dbReference>
<gene>
    <name evidence="6" type="ORF">SEMRO_2292_G322220.1</name>
</gene>
<evidence type="ECO:0000256" key="2">
    <source>
        <dbReference type="ARBA" id="ARBA00010617"/>
    </source>
</evidence>
<dbReference type="GO" id="GO:0004497">
    <property type="term" value="F:monooxygenase activity"/>
    <property type="evidence" value="ECO:0007669"/>
    <property type="project" value="UniProtKB-KW"/>
</dbReference>
<dbReference type="Gene3D" id="1.10.630.10">
    <property type="entry name" value="Cytochrome P450"/>
    <property type="match status" value="1"/>
</dbReference>
<dbReference type="InterPro" id="IPR002401">
    <property type="entry name" value="Cyt_P450_E_grp-I"/>
</dbReference>
<protein>
    <submittedName>
        <fullName evidence="6">Sterol 26-hydroxylase, mitochondrial</fullName>
    </submittedName>
</protein>
<evidence type="ECO:0000256" key="5">
    <source>
        <dbReference type="SAM" id="Phobius"/>
    </source>
</evidence>
<dbReference type="PRINTS" id="PR00385">
    <property type="entry name" value="P450"/>
</dbReference>
<keyword evidence="5" id="KW-0472">Membrane</keyword>
<evidence type="ECO:0000313" key="7">
    <source>
        <dbReference type="Proteomes" id="UP001153069"/>
    </source>
</evidence>
<dbReference type="GO" id="GO:0005506">
    <property type="term" value="F:iron ion binding"/>
    <property type="evidence" value="ECO:0007669"/>
    <property type="project" value="InterPro"/>
</dbReference>
<keyword evidence="5" id="KW-1133">Transmembrane helix</keyword>
<dbReference type="PRINTS" id="PR00463">
    <property type="entry name" value="EP450I"/>
</dbReference>
<dbReference type="InterPro" id="IPR050121">
    <property type="entry name" value="Cytochrome_P450_monoxygenase"/>
</dbReference>
<dbReference type="InterPro" id="IPR017972">
    <property type="entry name" value="Cyt_P450_CS"/>
</dbReference>
<keyword evidence="4" id="KW-0560">Oxidoreductase</keyword>
<accession>A0A9N8HWS4</accession>
<dbReference type="Proteomes" id="UP001153069">
    <property type="component" value="Unassembled WGS sequence"/>
</dbReference>
<dbReference type="InterPro" id="IPR036396">
    <property type="entry name" value="Cyt_P450_sf"/>
</dbReference>
<evidence type="ECO:0000256" key="4">
    <source>
        <dbReference type="RuleBase" id="RU000461"/>
    </source>
</evidence>
<organism evidence="6 7">
    <name type="scientific">Seminavis robusta</name>
    <dbReference type="NCBI Taxonomy" id="568900"/>
    <lineage>
        <taxon>Eukaryota</taxon>
        <taxon>Sar</taxon>
        <taxon>Stramenopiles</taxon>
        <taxon>Ochrophyta</taxon>
        <taxon>Bacillariophyta</taxon>
        <taxon>Bacillariophyceae</taxon>
        <taxon>Bacillariophycidae</taxon>
        <taxon>Naviculales</taxon>
        <taxon>Naviculaceae</taxon>
        <taxon>Seminavis</taxon>
    </lineage>
</organism>
<dbReference type="PANTHER" id="PTHR24305">
    <property type="entry name" value="CYTOCHROME P450"/>
    <property type="match status" value="1"/>
</dbReference>
<dbReference type="InterPro" id="IPR001128">
    <property type="entry name" value="Cyt_P450"/>
</dbReference>
<proteinExistence type="inferred from homology"/>
<name>A0A9N8HWS4_9STRA</name>
<feature type="transmembrane region" description="Helical" evidence="5">
    <location>
        <begin position="16"/>
        <end position="38"/>
    </location>
</feature>
<comment type="similarity">
    <text evidence="2 4">Belongs to the cytochrome P450 family.</text>
</comment>
<dbReference type="PANTHER" id="PTHR24305:SF166">
    <property type="entry name" value="CYTOCHROME P450 12A4, MITOCHONDRIAL-RELATED"/>
    <property type="match status" value="1"/>
</dbReference>
<reference evidence="6" key="1">
    <citation type="submission" date="2020-06" db="EMBL/GenBank/DDBJ databases">
        <authorList>
            <consortium name="Plant Systems Biology data submission"/>
        </authorList>
    </citation>
    <scope>NUCLEOTIDE SEQUENCE</scope>
    <source>
        <strain evidence="6">D6</strain>
    </source>
</reference>
<evidence type="ECO:0000256" key="1">
    <source>
        <dbReference type="ARBA" id="ARBA00001971"/>
    </source>
</evidence>
<sequence length="530" mass="59628">MTSSSNLQQLVDEVDAWVLIYTLAALLVVYHVATAVIIKKKPWKIVPGWLPVLGHFHLVCNTHLSTQVLEEWAEKHSGDAGCYELDVAGNRFVVVCSSERAMEILKQRPYKVQRNPASNEASNSIGAAGVFSAEGSTWKEEKKLIAAAFNRNSVNDFLTSMKGNAKRLVQKWKLDFNDGKVQPISLDIIHMTANSITMVLMDRDFHFLEDPDSEMAHSVFAALRGFIVRTISPVWYWRIPVIGQRLDGFWKNSRYLDHVANCAIDDFERSKKAEQDNVTGNGQTMFLGKLYRAMEQEKSNLSRQRVVGNMFTAIAAGVDTTSKTLISALYLLAQDKSLQQELREHVKDFDMDAKSSTLQDLHSQLPMLKSFMHEIHRHYGVPFLMFKVAEAIPFCGATLEPGQDLMILLRYLSVRPDATDVPLGPDNASPSEFSSRRYLVPSEEAPNNGSNQKWTCPGPSDKLTGFLPFGHGVRKCPGKLYSEALSLYTLIRILQNFEFELAPNHPPVKIIFDLVMTPDIPIQLKLTKLQ</sequence>
<dbReference type="PROSITE" id="PS00086">
    <property type="entry name" value="CYTOCHROME_P450"/>
    <property type="match status" value="1"/>
</dbReference>
<comment type="caution">
    <text evidence="6">The sequence shown here is derived from an EMBL/GenBank/DDBJ whole genome shotgun (WGS) entry which is preliminary data.</text>
</comment>
<keyword evidence="3 4" id="KW-0479">Metal-binding</keyword>
<dbReference type="OrthoDB" id="47031at2759"/>
<evidence type="ECO:0000256" key="3">
    <source>
        <dbReference type="PIRSR" id="PIRSR602401-1"/>
    </source>
</evidence>
<dbReference type="GO" id="GO:0016705">
    <property type="term" value="F:oxidoreductase activity, acting on paired donors, with incorporation or reduction of molecular oxygen"/>
    <property type="evidence" value="ECO:0007669"/>
    <property type="project" value="InterPro"/>
</dbReference>
<keyword evidence="5" id="KW-0812">Transmembrane</keyword>
<keyword evidence="7" id="KW-1185">Reference proteome</keyword>
<feature type="binding site" description="axial binding residue" evidence="3">
    <location>
        <position position="476"/>
    </location>
    <ligand>
        <name>heme</name>
        <dbReference type="ChEBI" id="CHEBI:30413"/>
    </ligand>
    <ligandPart>
        <name>Fe</name>
        <dbReference type="ChEBI" id="CHEBI:18248"/>
    </ligandPart>
</feature>
<keyword evidence="3 4" id="KW-0349">Heme</keyword>
<keyword evidence="4" id="KW-0503">Monooxygenase</keyword>
<dbReference type="Pfam" id="PF00067">
    <property type="entry name" value="p450"/>
    <property type="match status" value="1"/>
</dbReference>